<dbReference type="InterPro" id="IPR002638">
    <property type="entry name" value="Quinolinate_PRibosylTrfase_C"/>
</dbReference>
<comment type="similarity">
    <text evidence="3 13">Belongs to the NadC/ModD family.</text>
</comment>
<dbReference type="PANTHER" id="PTHR32179">
    <property type="entry name" value="NICOTINATE-NUCLEOTIDE PYROPHOSPHORYLASE [CARBOXYLATING]"/>
    <property type="match status" value="1"/>
</dbReference>
<dbReference type="Pfam" id="PF01729">
    <property type="entry name" value="QRPTase_C"/>
    <property type="match status" value="1"/>
</dbReference>
<dbReference type="InterPro" id="IPR037128">
    <property type="entry name" value="Quinolinate_PRibosylTase_N_sf"/>
</dbReference>
<dbReference type="GO" id="GO:0034213">
    <property type="term" value="P:quinolinate catabolic process"/>
    <property type="evidence" value="ECO:0007669"/>
    <property type="project" value="TreeGrafter"/>
</dbReference>
<dbReference type="FunFam" id="3.20.20.70:FF:000030">
    <property type="entry name" value="Nicotinate-nucleotide pyrophosphorylase, carboxylating"/>
    <property type="match status" value="1"/>
</dbReference>
<dbReference type="Gene3D" id="3.20.20.70">
    <property type="entry name" value="Aldolase class I"/>
    <property type="match status" value="1"/>
</dbReference>
<dbReference type="InterPro" id="IPR004393">
    <property type="entry name" value="NadC"/>
</dbReference>
<evidence type="ECO:0000313" key="17">
    <source>
        <dbReference type="EMBL" id="RII42899.1"/>
    </source>
</evidence>
<dbReference type="GO" id="GO:0005737">
    <property type="term" value="C:cytoplasm"/>
    <property type="evidence" value="ECO:0007669"/>
    <property type="project" value="TreeGrafter"/>
</dbReference>
<evidence type="ECO:0000256" key="4">
    <source>
        <dbReference type="ARBA" id="ARBA00011218"/>
    </source>
</evidence>
<evidence type="ECO:0000256" key="1">
    <source>
        <dbReference type="ARBA" id="ARBA00003237"/>
    </source>
</evidence>
<keyword evidence="7" id="KW-0662">Pyridine nucleotide biosynthesis</keyword>
<comment type="catalytic activity">
    <reaction evidence="11">
        <text>nicotinate beta-D-ribonucleotide + CO2 + diphosphate = quinolinate + 5-phospho-alpha-D-ribose 1-diphosphate + 2 H(+)</text>
        <dbReference type="Rhea" id="RHEA:12733"/>
        <dbReference type="ChEBI" id="CHEBI:15378"/>
        <dbReference type="ChEBI" id="CHEBI:16526"/>
        <dbReference type="ChEBI" id="CHEBI:29959"/>
        <dbReference type="ChEBI" id="CHEBI:33019"/>
        <dbReference type="ChEBI" id="CHEBI:57502"/>
        <dbReference type="ChEBI" id="CHEBI:58017"/>
        <dbReference type="EC" id="2.4.2.19"/>
    </reaction>
</comment>
<dbReference type="AlphaFoldDB" id="A0A399JFD8"/>
<proteinExistence type="inferred from homology"/>
<keyword evidence="8 13" id="KW-0328">Glycosyltransferase</keyword>
<comment type="pathway">
    <text evidence="2">Cofactor biosynthesis; NAD(+) biosynthesis; nicotinate D-ribonucleotide from quinolinate: step 1/1.</text>
</comment>
<dbReference type="FunFam" id="3.90.1170.20:FF:000001">
    <property type="entry name" value="Nicotinate-nucleotide diphosphorylase (Carboxylating)"/>
    <property type="match status" value="1"/>
</dbReference>
<gene>
    <name evidence="17" type="ORF">DWB68_05000</name>
</gene>
<feature type="domain" description="Quinolinate phosphoribosyl transferase N-terminal" evidence="16">
    <location>
        <begin position="53"/>
        <end position="138"/>
    </location>
</feature>
<keyword evidence="9 13" id="KW-0808">Transferase</keyword>
<evidence type="ECO:0000256" key="12">
    <source>
        <dbReference type="ARBA" id="ARBA00069173"/>
    </source>
</evidence>
<evidence type="ECO:0000256" key="11">
    <source>
        <dbReference type="ARBA" id="ARBA00047445"/>
    </source>
</evidence>
<dbReference type="PIRSF" id="PIRSF006250">
    <property type="entry name" value="NadC_ModD"/>
    <property type="match status" value="1"/>
</dbReference>
<evidence type="ECO:0000256" key="13">
    <source>
        <dbReference type="PIRNR" id="PIRNR006250"/>
    </source>
</evidence>
<dbReference type="InterPro" id="IPR027277">
    <property type="entry name" value="NadC/ModD"/>
</dbReference>
<dbReference type="GO" id="GO:0009435">
    <property type="term" value="P:NAD+ biosynthetic process"/>
    <property type="evidence" value="ECO:0007669"/>
    <property type="project" value="UniProtKB-UniPathway"/>
</dbReference>
<dbReference type="PANTHER" id="PTHR32179:SF3">
    <property type="entry name" value="NICOTINATE-NUCLEOTIDE PYROPHOSPHORYLASE [CARBOXYLATING]"/>
    <property type="match status" value="1"/>
</dbReference>
<dbReference type="InterPro" id="IPR022412">
    <property type="entry name" value="Quinolinate_PRibosylTrfase_N"/>
</dbReference>
<dbReference type="GO" id="GO:0004514">
    <property type="term" value="F:nicotinate-nucleotide diphosphorylase (carboxylating) activity"/>
    <property type="evidence" value="ECO:0007669"/>
    <property type="project" value="UniProtKB-EC"/>
</dbReference>
<feature type="domain" description="Quinolinate phosphoribosyl transferase C-terminal" evidence="15">
    <location>
        <begin position="140"/>
        <end position="310"/>
    </location>
</feature>
<reference evidence="17 18" key="1">
    <citation type="submission" date="2018-07" db="EMBL/GenBank/DDBJ databases">
        <title>Arthrobacter sp. nov., isolated from raw cow's milk with high bacterial count.</title>
        <authorList>
            <person name="Hahne J."/>
            <person name="Isele D."/>
            <person name="Lipski A."/>
        </authorList>
    </citation>
    <scope>NUCLEOTIDE SEQUENCE [LARGE SCALE GENOMIC DNA]</scope>
    <source>
        <strain evidence="17 18">JZ R-35</strain>
    </source>
</reference>
<accession>A0A399JFD8</accession>
<evidence type="ECO:0000313" key="18">
    <source>
        <dbReference type="Proteomes" id="UP000265419"/>
    </source>
</evidence>
<dbReference type="EMBL" id="QQXK01000007">
    <property type="protein sequence ID" value="RII42899.1"/>
    <property type="molecule type" value="Genomic_DNA"/>
</dbReference>
<dbReference type="UniPathway" id="UPA00253">
    <property type="reaction ID" value="UER00331"/>
</dbReference>
<evidence type="ECO:0000256" key="8">
    <source>
        <dbReference type="ARBA" id="ARBA00022676"/>
    </source>
</evidence>
<evidence type="ECO:0000259" key="16">
    <source>
        <dbReference type="Pfam" id="PF02749"/>
    </source>
</evidence>
<evidence type="ECO:0000256" key="7">
    <source>
        <dbReference type="ARBA" id="ARBA00022642"/>
    </source>
</evidence>
<comment type="caution">
    <text evidence="17">The sequence shown here is derived from an EMBL/GenBank/DDBJ whole genome shotgun (WGS) entry which is preliminary data.</text>
</comment>
<evidence type="ECO:0000256" key="3">
    <source>
        <dbReference type="ARBA" id="ARBA00009400"/>
    </source>
</evidence>
<dbReference type="RefSeq" id="WP_119424044.1">
    <property type="nucleotide sequence ID" value="NZ_QQXK01000007.1"/>
</dbReference>
<evidence type="ECO:0000256" key="10">
    <source>
        <dbReference type="ARBA" id="ARBA00033102"/>
    </source>
</evidence>
<organism evidence="17 18">
    <name type="scientific">Galactobacter valiniphilus</name>
    <dbReference type="NCBI Taxonomy" id="2676122"/>
    <lineage>
        <taxon>Bacteria</taxon>
        <taxon>Bacillati</taxon>
        <taxon>Actinomycetota</taxon>
        <taxon>Actinomycetes</taxon>
        <taxon>Micrococcales</taxon>
        <taxon>Micrococcaceae</taxon>
        <taxon>Galactobacter</taxon>
    </lineage>
</organism>
<comment type="function">
    <text evidence="1">Involved in the catabolism of quinolinic acid (QA).</text>
</comment>
<evidence type="ECO:0000256" key="2">
    <source>
        <dbReference type="ARBA" id="ARBA00004893"/>
    </source>
</evidence>
<dbReference type="InterPro" id="IPR013785">
    <property type="entry name" value="Aldolase_TIM"/>
</dbReference>
<evidence type="ECO:0000256" key="6">
    <source>
        <dbReference type="ARBA" id="ARBA00020990"/>
    </source>
</evidence>
<comment type="subunit">
    <text evidence="4">Hexamer formed by 3 homodimers.</text>
</comment>
<sequence>MSTIAQEHTPAPTPGTEPGPPSSGSDFPVPPAPRATIEAIIALALAEDAPHGDVTAQGLIPATATATAQVVARVPGVLAGTGVFAEAMRQADPDLAVTAHLADGEAFEAGAVLLSVSGPARGLLLGERVGLNLLQRLSGIATATSRLVGLVSAAGGHARVADTRKTTPGLRVLERYAVRCGGGSNHRDSLSEAVMAKDNHLALLGDGKALTEALLAAKARWGHTVHVEVEVDRFEQIDPVLAAGVDTIMLDNFSLEDTARAVKHIAGRAIVEASGTVSEETIGAIAATGVDVISSGAITHSVRALDLGLDLVVSAAP</sequence>
<dbReference type="SUPFAM" id="SSF51690">
    <property type="entry name" value="Nicotinate/Quinolinate PRTase C-terminal domain-like"/>
    <property type="match status" value="1"/>
</dbReference>
<feature type="region of interest" description="Disordered" evidence="14">
    <location>
        <begin position="1"/>
        <end position="31"/>
    </location>
</feature>
<evidence type="ECO:0000256" key="5">
    <source>
        <dbReference type="ARBA" id="ARBA00011944"/>
    </source>
</evidence>
<evidence type="ECO:0000259" key="15">
    <source>
        <dbReference type="Pfam" id="PF01729"/>
    </source>
</evidence>
<evidence type="ECO:0000256" key="9">
    <source>
        <dbReference type="ARBA" id="ARBA00022679"/>
    </source>
</evidence>
<evidence type="ECO:0000256" key="14">
    <source>
        <dbReference type="SAM" id="MobiDB-lite"/>
    </source>
</evidence>
<dbReference type="CDD" id="cd01572">
    <property type="entry name" value="QPRTase"/>
    <property type="match status" value="1"/>
</dbReference>
<dbReference type="EC" id="2.4.2.19" evidence="5"/>
<protein>
    <recommendedName>
        <fullName evidence="6">Nicotinate-nucleotide pyrophosphorylase [carboxylating]</fullName>
        <ecNumber evidence="5">2.4.2.19</ecNumber>
    </recommendedName>
    <alternativeName>
        <fullName evidence="12">Probable nicotinate-nucleotide pyrophosphorylase [carboxylating]</fullName>
    </alternativeName>
    <alternativeName>
        <fullName evidence="10">Quinolinate phosphoribosyltransferase [decarboxylating]</fullName>
    </alternativeName>
</protein>
<dbReference type="Proteomes" id="UP000265419">
    <property type="component" value="Unassembled WGS sequence"/>
</dbReference>
<dbReference type="Pfam" id="PF02749">
    <property type="entry name" value="QRPTase_N"/>
    <property type="match status" value="1"/>
</dbReference>
<keyword evidence="18" id="KW-1185">Reference proteome</keyword>
<dbReference type="InterPro" id="IPR036068">
    <property type="entry name" value="Nicotinate_pribotase-like_C"/>
</dbReference>
<feature type="compositionally biased region" description="Pro residues" evidence="14">
    <location>
        <begin position="11"/>
        <end position="21"/>
    </location>
</feature>
<dbReference type="NCBIfam" id="TIGR00078">
    <property type="entry name" value="nadC"/>
    <property type="match status" value="1"/>
</dbReference>
<dbReference type="SUPFAM" id="SSF54675">
    <property type="entry name" value="Nicotinate/Quinolinate PRTase N-terminal domain-like"/>
    <property type="match status" value="1"/>
</dbReference>
<dbReference type="Gene3D" id="3.90.1170.20">
    <property type="entry name" value="Quinolinate phosphoribosyl transferase, N-terminal domain"/>
    <property type="match status" value="1"/>
</dbReference>
<name>A0A399JFD8_9MICC</name>